<reference evidence="6 7" key="1">
    <citation type="submission" date="2018-04" db="EMBL/GenBank/DDBJ databases">
        <authorList>
            <person name="Vogel A."/>
        </authorList>
    </citation>
    <scope>NUCLEOTIDE SEQUENCE [LARGE SCALE GENOMIC DNA]</scope>
</reference>
<evidence type="ECO:0000313" key="6">
    <source>
        <dbReference type="EMBL" id="VFQ91085.1"/>
    </source>
</evidence>
<dbReference type="EC" id="2.7.7.7" evidence="1"/>
<organism evidence="6 7">
    <name type="scientific">Cuscuta campestris</name>
    <dbReference type="NCBI Taxonomy" id="132261"/>
    <lineage>
        <taxon>Eukaryota</taxon>
        <taxon>Viridiplantae</taxon>
        <taxon>Streptophyta</taxon>
        <taxon>Embryophyta</taxon>
        <taxon>Tracheophyta</taxon>
        <taxon>Spermatophyta</taxon>
        <taxon>Magnoliopsida</taxon>
        <taxon>eudicotyledons</taxon>
        <taxon>Gunneridae</taxon>
        <taxon>Pentapetalae</taxon>
        <taxon>asterids</taxon>
        <taxon>lamiids</taxon>
        <taxon>Solanales</taxon>
        <taxon>Convolvulaceae</taxon>
        <taxon>Cuscuteae</taxon>
        <taxon>Cuscuta</taxon>
        <taxon>Cuscuta subgen. Grammica</taxon>
        <taxon>Cuscuta sect. Cleistogrammica</taxon>
    </lineage>
</organism>
<dbReference type="Gene3D" id="1.10.132.60">
    <property type="entry name" value="DNA polymerase family B, C-terminal domain"/>
    <property type="match status" value="1"/>
</dbReference>
<feature type="region of interest" description="Disordered" evidence="5">
    <location>
        <begin position="30"/>
        <end position="62"/>
    </location>
</feature>
<keyword evidence="4" id="KW-0239">DNA-directed DNA polymerase</keyword>
<dbReference type="Proteomes" id="UP000595140">
    <property type="component" value="Unassembled WGS sequence"/>
</dbReference>
<name>A0A484MQE1_9ASTE</name>
<dbReference type="GO" id="GO:0003887">
    <property type="term" value="F:DNA-directed DNA polymerase activity"/>
    <property type="evidence" value="ECO:0007669"/>
    <property type="project" value="UniProtKB-KW"/>
</dbReference>
<feature type="compositionally biased region" description="Polar residues" evidence="5">
    <location>
        <begin position="37"/>
        <end position="62"/>
    </location>
</feature>
<evidence type="ECO:0000256" key="4">
    <source>
        <dbReference type="ARBA" id="ARBA00022932"/>
    </source>
</evidence>
<gene>
    <name evidence="6" type="ORF">CCAM_LOCUS32861</name>
</gene>
<protein>
    <recommendedName>
        <fullName evidence="1">DNA-directed DNA polymerase</fullName>
        <ecNumber evidence="1">2.7.7.7</ecNumber>
    </recommendedName>
</protein>
<evidence type="ECO:0000256" key="5">
    <source>
        <dbReference type="SAM" id="MobiDB-lite"/>
    </source>
</evidence>
<dbReference type="AlphaFoldDB" id="A0A484MQE1"/>
<keyword evidence="2" id="KW-0808">Transferase</keyword>
<dbReference type="EMBL" id="OOIL02004257">
    <property type="protein sequence ID" value="VFQ91085.1"/>
    <property type="molecule type" value="Genomic_DNA"/>
</dbReference>
<dbReference type="InterPro" id="IPR042087">
    <property type="entry name" value="DNA_pol_B_thumb"/>
</dbReference>
<accession>A0A484MQE1</accession>
<evidence type="ECO:0000256" key="3">
    <source>
        <dbReference type="ARBA" id="ARBA00022695"/>
    </source>
</evidence>
<evidence type="ECO:0000256" key="1">
    <source>
        <dbReference type="ARBA" id="ARBA00012417"/>
    </source>
</evidence>
<evidence type="ECO:0000256" key="2">
    <source>
        <dbReference type="ARBA" id="ARBA00022679"/>
    </source>
</evidence>
<proteinExistence type="predicted"/>
<dbReference type="OrthoDB" id="1735101at2759"/>
<keyword evidence="7" id="KW-1185">Reference proteome</keyword>
<evidence type="ECO:0000313" key="7">
    <source>
        <dbReference type="Proteomes" id="UP000595140"/>
    </source>
</evidence>
<sequence>MDLSLLVITKGLTKTGDDYEVKTAHVELAERMRKQSTDQPNANKSYDSSSKMPPSPETVTTSLANSPVEMNLIELSANTAREGKLNFIVNQLQMLLNWRSFLGGCGRSAKSVKAPFTRMCFALVEIARSSIGGRRRRKTWRRPRLN</sequence>
<keyword evidence="3" id="KW-0548">Nucleotidyltransferase</keyword>